<accession>A0A5C5ZX42</accession>
<evidence type="ECO:0000313" key="1">
    <source>
        <dbReference type="EMBL" id="TWT91611.1"/>
    </source>
</evidence>
<organism evidence="1 2">
    <name type="scientific">Neorhodopirellula pilleata</name>
    <dbReference type="NCBI Taxonomy" id="2714738"/>
    <lineage>
        <taxon>Bacteria</taxon>
        <taxon>Pseudomonadati</taxon>
        <taxon>Planctomycetota</taxon>
        <taxon>Planctomycetia</taxon>
        <taxon>Pirellulales</taxon>
        <taxon>Pirellulaceae</taxon>
        <taxon>Neorhodopirellula</taxon>
    </lineage>
</organism>
<reference evidence="1 2" key="1">
    <citation type="submission" date="2019-02" db="EMBL/GenBank/DDBJ databases">
        <title>Deep-cultivation of Planctomycetes and their phenomic and genomic characterization uncovers novel biology.</title>
        <authorList>
            <person name="Wiegand S."/>
            <person name="Jogler M."/>
            <person name="Boedeker C."/>
            <person name="Pinto D."/>
            <person name="Vollmers J."/>
            <person name="Rivas-Marin E."/>
            <person name="Kohn T."/>
            <person name="Peeters S.H."/>
            <person name="Heuer A."/>
            <person name="Rast P."/>
            <person name="Oberbeckmann S."/>
            <person name="Bunk B."/>
            <person name="Jeske O."/>
            <person name="Meyerdierks A."/>
            <person name="Storesund J.E."/>
            <person name="Kallscheuer N."/>
            <person name="Luecker S."/>
            <person name="Lage O.M."/>
            <person name="Pohl T."/>
            <person name="Merkel B.J."/>
            <person name="Hornburger P."/>
            <person name="Mueller R.-W."/>
            <person name="Bruemmer F."/>
            <person name="Labrenz M."/>
            <person name="Spormann A.M."/>
            <person name="Op Den Camp H."/>
            <person name="Overmann J."/>
            <person name="Amann R."/>
            <person name="Jetten M.S.M."/>
            <person name="Mascher T."/>
            <person name="Medema M.H."/>
            <person name="Devos D.P."/>
            <person name="Kaster A.-K."/>
            <person name="Ovreas L."/>
            <person name="Rohde M."/>
            <person name="Galperin M.Y."/>
            <person name="Jogler C."/>
        </authorList>
    </citation>
    <scope>NUCLEOTIDE SEQUENCE [LARGE SCALE GENOMIC DNA]</scope>
    <source>
        <strain evidence="1 2">Pla100</strain>
    </source>
</reference>
<keyword evidence="2" id="KW-1185">Reference proteome</keyword>
<evidence type="ECO:0000313" key="2">
    <source>
        <dbReference type="Proteomes" id="UP000316213"/>
    </source>
</evidence>
<dbReference type="EMBL" id="SJPM01000014">
    <property type="protein sequence ID" value="TWT91611.1"/>
    <property type="molecule type" value="Genomic_DNA"/>
</dbReference>
<dbReference type="Proteomes" id="UP000316213">
    <property type="component" value="Unassembled WGS sequence"/>
</dbReference>
<sequence length="96" mass="10926">MRYAHPVIPVGDLKPLFRSEGYRAIDSQQTQILSPTNGCDGRAATCDMQAEETSLPQLRHHRLVIRDLDTANDLQFASRQTTVRKYIARFRAEVVL</sequence>
<proteinExistence type="predicted"/>
<dbReference type="AlphaFoldDB" id="A0A5C5ZX42"/>
<gene>
    <name evidence="1" type="ORF">Pla100_50020</name>
</gene>
<comment type="caution">
    <text evidence="1">The sequence shown here is derived from an EMBL/GenBank/DDBJ whole genome shotgun (WGS) entry which is preliminary data.</text>
</comment>
<name>A0A5C5ZX42_9BACT</name>
<protein>
    <submittedName>
        <fullName evidence="1">Uncharacterized protein</fullName>
    </submittedName>
</protein>